<dbReference type="EMBL" id="GFDF01001971">
    <property type="protein sequence ID" value="JAV12113.1"/>
    <property type="molecule type" value="Transcribed_RNA"/>
</dbReference>
<keyword evidence="5" id="KW-0496">Mitochondrion</keyword>
<dbReference type="GO" id="GO:0005763">
    <property type="term" value="C:mitochondrial small ribosomal subunit"/>
    <property type="evidence" value="ECO:0007669"/>
    <property type="project" value="InterPro"/>
</dbReference>
<reference evidence="10" key="1">
    <citation type="submission" date="2016-12" db="EMBL/GenBank/DDBJ databases">
        <title>An insight into the sialome and mialome of the sand fly, Nyssomyia neivai.</title>
        <authorList>
            <person name="Sebastian V."/>
            <person name="Goulart T.M."/>
            <person name="Oliveira W."/>
            <person name="Calvo E."/>
            <person name="Oliveira L.F."/>
            <person name="Pinto M.C."/>
            <person name="Rosselino A.M."/>
            <person name="Ribeiro J.M."/>
        </authorList>
    </citation>
    <scope>NUCLEOTIDE SEQUENCE</scope>
</reference>
<feature type="region of interest" description="Disordered" evidence="9">
    <location>
        <begin position="162"/>
        <end position="187"/>
    </location>
</feature>
<name>A0A1L8E042_9DIPT</name>
<evidence type="ECO:0000256" key="2">
    <source>
        <dbReference type="ARBA" id="ARBA00011057"/>
    </source>
</evidence>
<dbReference type="AlphaFoldDB" id="A0A1L8E042"/>
<evidence type="ECO:0000256" key="3">
    <source>
        <dbReference type="ARBA" id="ARBA00022946"/>
    </source>
</evidence>
<dbReference type="PANTHER" id="PTHR13231">
    <property type="entry name" value="MITOCHONDRIAL RIBOSOMAL PROTEIN S31"/>
    <property type="match status" value="1"/>
</dbReference>
<evidence type="ECO:0000313" key="10">
    <source>
        <dbReference type="EMBL" id="JAV12113.1"/>
    </source>
</evidence>
<comment type="subcellular location">
    <subcellularLocation>
        <location evidence="1">Mitochondrion</location>
    </subcellularLocation>
</comment>
<keyword evidence="6" id="KW-0687">Ribonucleoprotein</keyword>
<keyword evidence="4 10" id="KW-0689">Ribosomal protein</keyword>
<comment type="similarity">
    <text evidence="2">Belongs to the mitochondrion-specific ribosomal protein mS31 family.</text>
</comment>
<dbReference type="Pfam" id="PF15433">
    <property type="entry name" value="MRP-S31"/>
    <property type="match status" value="1"/>
</dbReference>
<protein>
    <recommendedName>
        <fullName evidence="7">Small ribosomal subunit protein mS31</fullName>
    </recommendedName>
    <alternativeName>
        <fullName evidence="8">28S ribosomal protein S31, mitochondrial</fullName>
    </alternativeName>
</protein>
<evidence type="ECO:0000256" key="4">
    <source>
        <dbReference type="ARBA" id="ARBA00022980"/>
    </source>
</evidence>
<feature type="region of interest" description="Disordered" evidence="9">
    <location>
        <begin position="26"/>
        <end position="57"/>
    </location>
</feature>
<keyword evidence="3" id="KW-0809">Transit peptide</keyword>
<evidence type="ECO:0000256" key="8">
    <source>
        <dbReference type="ARBA" id="ARBA00035363"/>
    </source>
</evidence>
<dbReference type="PANTHER" id="PTHR13231:SF3">
    <property type="entry name" value="SMALL RIBOSOMAL SUBUNIT PROTEIN MS31"/>
    <property type="match status" value="1"/>
</dbReference>
<dbReference type="InterPro" id="IPR026299">
    <property type="entry name" value="MRP-S31"/>
</dbReference>
<evidence type="ECO:0000256" key="1">
    <source>
        <dbReference type="ARBA" id="ARBA00004173"/>
    </source>
</evidence>
<evidence type="ECO:0000256" key="5">
    <source>
        <dbReference type="ARBA" id="ARBA00023128"/>
    </source>
</evidence>
<organism evidence="10">
    <name type="scientific">Nyssomyia neivai</name>
    <dbReference type="NCBI Taxonomy" id="330878"/>
    <lineage>
        <taxon>Eukaryota</taxon>
        <taxon>Metazoa</taxon>
        <taxon>Ecdysozoa</taxon>
        <taxon>Arthropoda</taxon>
        <taxon>Hexapoda</taxon>
        <taxon>Insecta</taxon>
        <taxon>Pterygota</taxon>
        <taxon>Neoptera</taxon>
        <taxon>Endopterygota</taxon>
        <taxon>Diptera</taxon>
        <taxon>Nematocera</taxon>
        <taxon>Psychodoidea</taxon>
        <taxon>Psychodidae</taxon>
        <taxon>Nyssomyia</taxon>
    </lineage>
</organism>
<sequence length="365" mass="41483">MIIRHILGKNLIRVNYHVAKTAGRFFSKSSGSDSSSDSDDEVPKNKGKPGKSGKPVSSMRLNELLASMKVEDKSLDVTPSALKKRKEERKVGVQKLQDVQSVEQATKTVAESLGGDVKQTESELLRKLLDISTQASEARIRTEDTSKLNDIIVGMKIERTKKAPGRSIDSERAPRRGGSVRRDEEDAFPRERVSRTISPNVEKFDRVNLWGAHPLNIFPKNVKESEDPLTVWALLQNRELQAAFLAPPRNYFEKMQRWTVEGKVWHFPIDNEQGLEEEAKIYFADHVFLEPHIEAWCPKVGPVRHFMELVCVGLSKNPYVTVKEKLDHLAWFRDYFEGKKELLKEIIIQDVDGHSKDKIEGSATK</sequence>
<proteinExistence type="inferred from homology"/>
<evidence type="ECO:0000256" key="7">
    <source>
        <dbReference type="ARBA" id="ARBA00035133"/>
    </source>
</evidence>
<evidence type="ECO:0000256" key="9">
    <source>
        <dbReference type="SAM" id="MobiDB-lite"/>
    </source>
</evidence>
<accession>A0A1L8E042</accession>
<dbReference type="GO" id="GO:0003735">
    <property type="term" value="F:structural constituent of ribosome"/>
    <property type="evidence" value="ECO:0007669"/>
    <property type="project" value="InterPro"/>
</dbReference>
<evidence type="ECO:0000256" key="6">
    <source>
        <dbReference type="ARBA" id="ARBA00023274"/>
    </source>
</evidence>
<feature type="compositionally biased region" description="Basic and acidic residues" evidence="9">
    <location>
        <begin position="168"/>
        <end position="187"/>
    </location>
</feature>